<dbReference type="EMBL" id="JAEHOE010000215">
    <property type="protein sequence ID" value="KAG2482537.1"/>
    <property type="molecule type" value="Genomic_DNA"/>
</dbReference>
<evidence type="ECO:0000313" key="4">
    <source>
        <dbReference type="Proteomes" id="UP000612055"/>
    </source>
</evidence>
<dbReference type="InterPro" id="IPR036404">
    <property type="entry name" value="Jacalin-like_lectin_dom_sf"/>
</dbReference>
<feature type="compositionally biased region" description="Pro residues" evidence="1">
    <location>
        <begin position="262"/>
        <end position="285"/>
    </location>
</feature>
<dbReference type="SUPFAM" id="SSF51101">
    <property type="entry name" value="Mannose-binding lectins"/>
    <property type="match status" value="1"/>
</dbReference>
<proteinExistence type="predicted"/>
<name>A0A835XDL3_9CHLO</name>
<feature type="compositionally biased region" description="Pro residues" evidence="1">
    <location>
        <begin position="213"/>
        <end position="244"/>
    </location>
</feature>
<keyword evidence="2" id="KW-0732">Signal</keyword>
<evidence type="ECO:0000256" key="2">
    <source>
        <dbReference type="SAM" id="SignalP"/>
    </source>
</evidence>
<feature type="chain" id="PRO_5032477122" evidence="2">
    <location>
        <begin position="27"/>
        <end position="471"/>
    </location>
</feature>
<dbReference type="Proteomes" id="UP000612055">
    <property type="component" value="Unassembled WGS sequence"/>
</dbReference>
<comment type="caution">
    <text evidence="3">The sequence shown here is derived from an EMBL/GenBank/DDBJ whole genome shotgun (WGS) entry which is preliminary data.</text>
</comment>
<protein>
    <submittedName>
        <fullName evidence="3">Uncharacterized protein</fullName>
    </submittedName>
</protein>
<organism evidence="3 4">
    <name type="scientific">Edaphochlamys debaryana</name>
    <dbReference type="NCBI Taxonomy" id="47281"/>
    <lineage>
        <taxon>Eukaryota</taxon>
        <taxon>Viridiplantae</taxon>
        <taxon>Chlorophyta</taxon>
        <taxon>core chlorophytes</taxon>
        <taxon>Chlorophyceae</taxon>
        <taxon>CS clade</taxon>
        <taxon>Chlamydomonadales</taxon>
        <taxon>Chlamydomonadales incertae sedis</taxon>
        <taxon>Edaphochlamys</taxon>
    </lineage>
</organism>
<feature type="signal peptide" evidence="2">
    <location>
        <begin position="1"/>
        <end position="26"/>
    </location>
</feature>
<reference evidence="3" key="1">
    <citation type="journal article" date="2020" name="bioRxiv">
        <title>Comparative genomics of Chlamydomonas.</title>
        <authorList>
            <person name="Craig R.J."/>
            <person name="Hasan A.R."/>
            <person name="Ness R.W."/>
            <person name="Keightley P.D."/>
        </authorList>
    </citation>
    <scope>NUCLEOTIDE SEQUENCE</scope>
    <source>
        <strain evidence="3">CCAP 11/70</strain>
    </source>
</reference>
<keyword evidence="4" id="KW-1185">Reference proteome</keyword>
<evidence type="ECO:0000313" key="3">
    <source>
        <dbReference type="EMBL" id="KAG2482537.1"/>
    </source>
</evidence>
<evidence type="ECO:0000256" key="1">
    <source>
        <dbReference type="SAM" id="MobiDB-lite"/>
    </source>
</evidence>
<accession>A0A835XDL3</accession>
<dbReference type="Gene3D" id="2.100.10.30">
    <property type="entry name" value="Jacalin-like lectin domain"/>
    <property type="match status" value="1"/>
</dbReference>
<gene>
    <name evidence="3" type="ORF">HYH03_018528</name>
</gene>
<sequence length="471" mass="50090">MKLCSLAVAVAAAALLFASDISIITATGTDTPVYGSWCNRYADPVGVVDPVIVPPPTGGNGSPRVRQPNFSDEKRAGAGRIPVTRIAWTSNGDWLVGLQMSYGDLATPWRGSISNGTIKGSVDLKSGELITKIQAWTYLGDKPRSGKYVGWLEVTTPLRTFDVGVPKPGAPGYRYDTAGPPYGTPYGCFGDTARLVSIAGNEAETGIETLNLQPPPSPRPPLWPPSTPPRPPLSPSPPPPPSPSPTLRQIRLSRGQRRLPPGRLPPPRQHSPPRKAPAPLSPPPFTAGFCLREGIHAAGKQMYDYNFPLQLITGRFDEQVLSADGRLPVTRIAWSSNGDWLVGLQMSYGGAPAPWRGSVHDGSVESVDLDPGEVISAAKGWSFVPDPTQPKASYAGWLELTTNLGRTFSVGTAKPGAAGYKAVDATPSEAVLFFCNQSTIRLVSMSGVATNSVNTVTFSWASEEVDFLPGN</sequence>
<feature type="region of interest" description="Disordered" evidence="1">
    <location>
        <begin position="208"/>
        <end position="285"/>
    </location>
</feature>
<dbReference type="AlphaFoldDB" id="A0A835XDL3"/>